<reference evidence="7" key="1">
    <citation type="submission" date="2021-01" db="EMBL/GenBank/DDBJ databases">
        <authorList>
            <person name="Corre E."/>
            <person name="Pelletier E."/>
            <person name="Niang G."/>
            <person name="Scheremetjew M."/>
            <person name="Finn R."/>
            <person name="Kale V."/>
            <person name="Holt S."/>
            <person name="Cochrane G."/>
            <person name="Meng A."/>
            <person name="Brown T."/>
            <person name="Cohen L."/>
        </authorList>
    </citation>
    <scope>NUCLEOTIDE SEQUENCE</scope>
    <source>
        <strain evidence="7">CCMP1756</strain>
    </source>
</reference>
<evidence type="ECO:0000256" key="6">
    <source>
        <dbReference type="SAM" id="Phobius"/>
    </source>
</evidence>
<evidence type="ECO:0000256" key="1">
    <source>
        <dbReference type="ARBA" id="ARBA00004141"/>
    </source>
</evidence>
<evidence type="ECO:0000256" key="5">
    <source>
        <dbReference type="SAM" id="MobiDB-lite"/>
    </source>
</evidence>
<feature type="transmembrane region" description="Helical" evidence="6">
    <location>
        <begin position="23"/>
        <end position="42"/>
    </location>
</feature>
<feature type="region of interest" description="Disordered" evidence="5">
    <location>
        <begin position="97"/>
        <end position="158"/>
    </location>
</feature>
<protein>
    <submittedName>
        <fullName evidence="7">Uncharacterized protein</fullName>
    </submittedName>
</protein>
<gene>
    <name evidence="7" type="ORF">PCAL00307_LOCUS9635</name>
</gene>
<dbReference type="GO" id="GO:0016020">
    <property type="term" value="C:membrane"/>
    <property type="evidence" value="ECO:0007669"/>
    <property type="project" value="UniProtKB-SubCell"/>
</dbReference>
<feature type="transmembrane region" description="Helical" evidence="6">
    <location>
        <begin position="222"/>
        <end position="242"/>
    </location>
</feature>
<feature type="compositionally biased region" description="Basic and acidic residues" evidence="5">
    <location>
        <begin position="146"/>
        <end position="158"/>
    </location>
</feature>
<dbReference type="Pfam" id="PF03619">
    <property type="entry name" value="Solute_trans_a"/>
    <property type="match status" value="1"/>
</dbReference>
<evidence type="ECO:0000313" key="7">
    <source>
        <dbReference type="EMBL" id="CAE0694199.1"/>
    </source>
</evidence>
<keyword evidence="3 6" id="KW-1133">Transmembrane helix</keyword>
<feature type="compositionally biased region" description="Basic and acidic residues" evidence="5">
    <location>
        <begin position="112"/>
        <end position="136"/>
    </location>
</feature>
<keyword evidence="4 6" id="KW-0472">Membrane</keyword>
<dbReference type="EMBL" id="HBIW01011262">
    <property type="protein sequence ID" value="CAE0694199.1"/>
    <property type="molecule type" value="Transcribed_RNA"/>
</dbReference>
<sequence>MPPTARTPLARPQRPQRCCPRKFTRCVVITAVFAAISLLLAWEVKSGGAWARPSTWRDYTSSHHNARLRSLETWRANATAEIAALKRRDAELSDRIKALEGGGGGGASSSKSLEERLAKDEAQEQADVKTLRKETDAAQAKSQAYTDHRVEESDAKTKERVDGVEAALGAYQEEAGIAMDRERDLVYHWIAGTFALLCCVIALGGIVAHARALARPEVQRKILALLWMPPIYALCCWCSLLFPPYAPLLAVGRDAYEAYAIWVFVRGRRPIFLYRRSLRRWRQWPRRAAAAGSTRAKRRSPS</sequence>
<dbReference type="AlphaFoldDB" id="A0A7S3ZUH5"/>
<evidence type="ECO:0000256" key="2">
    <source>
        <dbReference type="ARBA" id="ARBA00022692"/>
    </source>
</evidence>
<accession>A0A7S3ZUH5</accession>
<organism evidence="7">
    <name type="scientific">Pelagomonas calceolata</name>
    <dbReference type="NCBI Taxonomy" id="35677"/>
    <lineage>
        <taxon>Eukaryota</taxon>
        <taxon>Sar</taxon>
        <taxon>Stramenopiles</taxon>
        <taxon>Ochrophyta</taxon>
        <taxon>Pelagophyceae</taxon>
        <taxon>Pelagomonadales</taxon>
        <taxon>Pelagomonadaceae</taxon>
        <taxon>Pelagomonas</taxon>
    </lineage>
</organism>
<dbReference type="PANTHER" id="PTHR23423">
    <property type="entry name" value="ORGANIC SOLUTE TRANSPORTER-RELATED"/>
    <property type="match status" value="1"/>
</dbReference>
<dbReference type="InterPro" id="IPR005178">
    <property type="entry name" value="Ostalpha/TMEM184C"/>
</dbReference>
<comment type="subcellular location">
    <subcellularLocation>
        <location evidence="1">Membrane</location>
        <topology evidence="1">Multi-pass membrane protein</topology>
    </subcellularLocation>
</comment>
<proteinExistence type="predicted"/>
<evidence type="ECO:0000256" key="4">
    <source>
        <dbReference type="ARBA" id="ARBA00023136"/>
    </source>
</evidence>
<keyword evidence="2 6" id="KW-0812">Transmembrane</keyword>
<name>A0A7S3ZUH5_9STRA</name>
<feature type="transmembrane region" description="Helical" evidence="6">
    <location>
        <begin position="186"/>
        <end position="210"/>
    </location>
</feature>
<evidence type="ECO:0000256" key="3">
    <source>
        <dbReference type="ARBA" id="ARBA00022989"/>
    </source>
</evidence>